<comment type="subcellular location">
    <subcellularLocation>
        <location evidence="2">Cell membrane</location>
        <topology evidence="2">Multi-pass membrane protein</topology>
    </subcellularLocation>
</comment>
<dbReference type="InterPro" id="IPR033463">
    <property type="entry name" value="sCache_3"/>
</dbReference>
<organism evidence="17 18">
    <name type="scientific">Pelosinus baikalensis</name>
    <dbReference type="NCBI Taxonomy" id="2892015"/>
    <lineage>
        <taxon>Bacteria</taxon>
        <taxon>Bacillati</taxon>
        <taxon>Bacillota</taxon>
        <taxon>Negativicutes</taxon>
        <taxon>Selenomonadales</taxon>
        <taxon>Sporomusaceae</taxon>
        <taxon>Pelosinus</taxon>
    </lineage>
</organism>
<evidence type="ECO:0000256" key="1">
    <source>
        <dbReference type="ARBA" id="ARBA00000085"/>
    </source>
</evidence>
<dbReference type="PRINTS" id="PR00344">
    <property type="entry name" value="BCTRLSENSOR"/>
</dbReference>
<dbReference type="PROSITE" id="PS50112">
    <property type="entry name" value="PAS"/>
    <property type="match status" value="1"/>
</dbReference>
<evidence type="ECO:0000256" key="9">
    <source>
        <dbReference type="ARBA" id="ARBA00022777"/>
    </source>
</evidence>
<dbReference type="InterPro" id="IPR016120">
    <property type="entry name" value="Sig_transdc_His_kin_SpoOB"/>
</dbReference>
<dbReference type="PROSITE" id="PS50109">
    <property type="entry name" value="HIS_KIN"/>
    <property type="match status" value="1"/>
</dbReference>
<dbReference type="Pfam" id="PF14689">
    <property type="entry name" value="SPOB_a"/>
    <property type="match status" value="1"/>
</dbReference>
<dbReference type="SUPFAM" id="SSF55785">
    <property type="entry name" value="PYP-like sensor domain (PAS domain)"/>
    <property type="match status" value="1"/>
</dbReference>
<evidence type="ECO:0000313" key="18">
    <source>
        <dbReference type="Proteomes" id="UP001165492"/>
    </source>
</evidence>
<evidence type="ECO:0000256" key="13">
    <source>
        <dbReference type="ARBA" id="ARBA00023136"/>
    </source>
</evidence>
<dbReference type="InterPro" id="IPR035965">
    <property type="entry name" value="PAS-like_dom_sf"/>
</dbReference>
<dbReference type="CDD" id="cd00130">
    <property type="entry name" value="PAS"/>
    <property type="match status" value="1"/>
</dbReference>
<keyword evidence="12" id="KW-0902">Two-component regulatory system</keyword>
<evidence type="ECO:0000259" key="15">
    <source>
        <dbReference type="PROSITE" id="PS50109"/>
    </source>
</evidence>
<dbReference type="Gene3D" id="3.30.450.20">
    <property type="entry name" value="PAS domain"/>
    <property type="match status" value="2"/>
</dbReference>
<keyword evidence="13 14" id="KW-0472">Membrane</keyword>
<dbReference type="InterPro" id="IPR003594">
    <property type="entry name" value="HATPase_dom"/>
</dbReference>
<feature type="domain" description="Histidine kinase" evidence="15">
    <location>
        <begin position="333"/>
        <end position="523"/>
    </location>
</feature>
<keyword evidence="4" id="KW-1003">Cell membrane</keyword>
<evidence type="ECO:0000256" key="8">
    <source>
        <dbReference type="ARBA" id="ARBA00022741"/>
    </source>
</evidence>
<dbReference type="Pfam" id="PF17203">
    <property type="entry name" value="sCache_3_2"/>
    <property type="match status" value="1"/>
</dbReference>
<evidence type="ECO:0000256" key="5">
    <source>
        <dbReference type="ARBA" id="ARBA00022553"/>
    </source>
</evidence>
<dbReference type="InterPro" id="IPR013767">
    <property type="entry name" value="PAS_fold"/>
</dbReference>
<dbReference type="SUPFAM" id="SSF103190">
    <property type="entry name" value="Sensory domain-like"/>
    <property type="match status" value="1"/>
</dbReference>
<dbReference type="RefSeq" id="WP_229534927.1">
    <property type="nucleotide sequence ID" value="NZ_JAJHJB010000011.1"/>
</dbReference>
<dbReference type="InterPro" id="IPR036890">
    <property type="entry name" value="HATPase_C_sf"/>
</dbReference>
<feature type="transmembrane region" description="Helical" evidence="14">
    <location>
        <begin position="170"/>
        <end position="192"/>
    </location>
</feature>
<dbReference type="EMBL" id="JAJHJB010000011">
    <property type="protein sequence ID" value="MCC5465698.1"/>
    <property type="molecule type" value="Genomic_DNA"/>
</dbReference>
<sequence length="523" mass="58233">MHKLSLQYKVMFLTISMISILLLVVSVLVVRIIDHQVREDVGERAMIIGRIVAQTPKVQQAILSENPSEVLQPLTENWRLSSEAAFVIVANMDQVRLSYPDPSKIGTSLSNLYREPVLRGEEYIYVARGSLPSSIRANIPIYSESGDKQIGFVSVGYYLTNVYKEALEKFIPILYLFLVAIALSVLGSVMIARNIKKSIFGLEPHEIATIVREKQATLESIREGVIAVDQNGTIRLLNGEAASLLGINSEMACGHHIDTILPQNRLDVVINNDQAVYDEEQRVNDIIILSNSVPITVDGKVVGAVISFRDRTEINRLAEELTGVHRFVDVLRAQAHEFKNKLHTIVGLIQLHRYEEAVDFAIDSGLEKQEVVDWLSGRVKDPTICGLLIGKISHMRELGIKFNILPDTMMTKLPAKMNSGDIALIIGNFLQNAIEAVVSVENKRIVFGIVQLDDKLEIRVQNSGQQISTELSEEIYQRGFTTKKGNSGLGLALILDKLKLVAGEIVHRNLPKGGVEFIVWLPY</sequence>
<reference evidence="17" key="1">
    <citation type="submission" date="2021-11" db="EMBL/GenBank/DDBJ databases">
        <title>Description of a new species Pelosinus isolated from the bottom sediments of Lake Baikal.</title>
        <authorList>
            <person name="Zakharyuk A."/>
        </authorList>
    </citation>
    <scope>NUCLEOTIDE SEQUENCE</scope>
    <source>
        <strain evidence="17">Bkl1</strain>
    </source>
</reference>
<dbReference type="Pfam" id="PF00989">
    <property type="entry name" value="PAS"/>
    <property type="match status" value="1"/>
</dbReference>
<evidence type="ECO:0000256" key="4">
    <source>
        <dbReference type="ARBA" id="ARBA00022475"/>
    </source>
</evidence>
<dbReference type="InterPro" id="IPR029151">
    <property type="entry name" value="Sensor-like_sf"/>
</dbReference>
<dbReference type="InterPro" id="IPR039506">
    <property type="entry name" value="SPOB_a"/>
</dbReference>
<evidence type="ECO:0000256" key="14">
    <source>
        <dbReference type="SAM" id="Phobius"/>
    </source>
</evidence>
<evidence type="ECO:0000256" key="2">
    <source>
        <dbReference type="ARBA" id="ARBA00004651"/>
    </source>
</evidence>
<evidence type="ECO:0000259" key="16">
    <source>
        <dbReference type="PROSITE" id="PS50112"/>
    </source>
</evidence>
<protein>
    <recommendedName>
        <fullName evidence="3">histidine kinase</fullName>
        <ecNumber evidence="3">2.7.13.3</ecNumber>
    </recommendedName>
</protein>
<dbReference type="PANTHER" id="PTHR40448:SF1">
    <property type="entry name" value="TWO-COMPONENT SENSOR HISTIDINE KINASE"/>
    <property type="match status" value="1"/>
</dbReference>
<dbReference type="InterPro" id="IPR004358">
    <property type="entry name" value="Sig_transdc_His_kin-like_C"/>
</dbReference>
<keyword evidence="6" id="KW-0808">Transferase</keyword>
<dbReference type="PANTHER" id="PTHR40448">
    <property type="entry name" value="TWO-COMPONENT SENSOR HISTIDINE KINASE"/>
    <property type="match status" value="1"/>
</dbReference>
<dbReference type="SMART" id="SM00091">
    <property type="entry name" value="PAS"/>
    <property type="match status" value="1"/>
</dbReference>
<evidence type="ECO:0000256" key="3">
    <source>
        <dbReference type="ARBA" id="ARBA00012438"/>
    </source>
</evidence>
<feature type="domain" description="PAS" evidence="16">
    <location>
        <begin position="218"/>
        <end position="279"/>
    </location>
</feature>
<keyword evidence="18" id="KW-1185">Reference proteome</keyword>
<keyword evidence="11 14" id="KW-1133">Transmembrane helix</keyword>
<evidence type="ECO:0000256" key="10">
    <source>
        <dbReference type="ARBA" id="ARBA00022840"/>
    </source>
</evidence>
<accession>A0ABS8HTY6</accession>
<feature type="transmembrane region" description="Helical" evidence="14">
    <location>
        <begin position="12"/>
        <end position="33"/>
    </location>
</feature>
<dbReference type="EC" id="2.7.13.3" evidence="3"/>
<evidence type="ECO:0000256" key="12">
    <source>
        <dbReference type="ARBA" id="ARBA00023012"/>
    </source>
</evidence>
<comment type="caution">
    <text evidence="17">The sequence shown here is derived from an EMBL/GenBank/DDBJ whole genome shotgun (WGS) entry which is preliminary data.</text>
</comment>
<dbReference type="Proteomes" id="UP001165492">
    <property type="component" value="Unassembled WGS sequence"/>
</dbReference>
<keyword evidence="5" id="KW-0597">Phosphoprotein</keyword>
<keyword evidence="10" id="KW-0067">ATP-binding</keyword>
<dbReference type="SUPFAM" id="SSF55874">
    <property type="entry name" value="ATPase domain of HSP90 chaperone/DNA topoisomerase II/histidine kinase"/>
    <property type="match status" value="1"/>
</dbReference>
<evidence type="ECO:0000313" key="17">
    <source>
        <dbReference type="EMBL" id="MCC5465698.1"/>
    </source>
</evidence>
<dbReference type="InterPro" id="IPR000014">
    <property type="entry name" value="PAS"/>
</dbReference>
<evidence type="ECO:0000256" key="11">
    <source>
        <dbReference type="ARBA" id="ARBA00022989"/>
    </source>
</evidence>
<name>A0ABS8HTY6_9FIRM</name>
<dbReference type="SMART" id="SM00387">
    <property type="entry name" value="HATPase_c"/>
    <property type="match status" value="1"/>
</dbReference>
<keyword evidence="9 17" id="KW-0418">Kinase</keyword>
<dbReference type="NCBIfam" id="TIGR00229">
    <property type="entry name" value="sensory_box"/>
    <property type="match status" value="1"/>
</dbReference>
<dbReference type="GO" id="GO:0016301">
    <property type="term" value="F:kinase activity"/>
    <property type="evidence" value="ECO:0007669"/>
    <property type="project" value="UniProtKB-KW"/>
</dbReference>
<keyword evidence="8" id="KW-0547">Nucleotide-binding</keyword>
<keyword evidence="7 14" id="KW-0812">Transmembrane</keyword>
<dbReference type="Gene3D" id="3.30.565.10">
    <property type="entry name" value="Histidine kinase-like ATPase, C-terminal domain"/>
    <property type="match status" value="1"/>
</dbReference>
<gene>
    <name evidence="17" type="ORF">LMF89_10060</name>
</gene>
<dbReference type="Pfam" id="PF02518">
    <property type="entry name" value="HATPase_c"/>
    <property type="match status" value="1"/>
</dbReference>
<comment type="catalytic activity">
    <reaction evidence="1">
        <text>ATP + protein L-histidine = ADP + protein N-phospho-L-histidine.</text>
        <dbReference type="EC" id="2.7.13.3"/>
    </reaction>
</comment>
<proteinExistence type="predicted"/>
<dbReference type="SUPFAM" id="SSF55890">
    <property type="entry name" value="Sporulation response regulatory protein Spo0B"/>
    <property type="match status" value="1"/>
</dbReference>
<dbReference type="InterPro" id="IPR005467">
    <property type="entry name" value="His_kinase_dom"/>
</dbReference>
<evidence type="ECO:0000256" key="7">
    <source>
        <dbReference type="ARBA" id="ARBA00022692"/>
    </source>
</evidence>
<evidence type="ECO:0000256" key="6">
    <source>
        <dbReference type="ARBA" id="ARBA00022679"/>
    </source>
</evidence>
<dbReference type="Gene3D" id="1.10.287.130">
    <property type="match status" value="1"/>
</dbReference>